<dbReference type="EMBL" id="CM007381">
    <property type="protein sequence ID" value="ONK79081.1"/>
    <property type="molecule type" value="Genomic_DNA"/>
</dbReference>
<feature type="region of interest" description="Disordered" evidence="1">
    <location>
        <begin position="21"/>
        <end position="69"/>
    </location>
</feature>
<dbReference type="Gramene" id="ONK79081">
    <property type="protein sequence ID" value="ONK79081"/>
    <property type="gene ID" value="A4U43_C01F2750"/>
</dbReference>
<organism evidence="2 3">
    <name type="scientific">Asparagus officinalis</name>
    <name type="common">Garden asparagus</name>
    <dbReference type="NCBI Taxonomy" id="4686"/>
    <lineage>
        <taxon>Eukaryota</taxon>
        <taxon>Viridiplantae</taxon>
        <taxon>Streptophyta</taxon>
        <taxon>Embryophyta</taxon>
        <taxon>Tracheophyta</taxon>
        <taxon>Spermatophyta</taxon>
        <taxon>Magnoliopsida</taxon>
        <taxon>Liliopsida</taxon>
        <taxon>Asparagales</taxon>
        <taxon>Asparagaceae</taxon>
        <taxon>Asparagoideae</taxon>
        <taxon>Asparagus</taxon>
    </lineage>
</organism>
<sequence>MSTQTVLPVISRGVAVAAIPIPSKEEEEEESVDYSGEDDADRRLSPNFDSSAEDLTIISPLPTQGGTTFETMGEWRSLVEWLKREH</sequence>
<proteinExistence type="predicted"/>
<accession>A0A5P1FQU3</accession>
<evidence type="ECO:0000313" key="3">
    <source>
        <dbReference type="Proteomes" id="UP000243459"/>
    </source>
</evidence>
<keyword evidence="3" id="KW-1185">Reference proteome</keyword>
<evidence type="ECO:0000313" key="2">
    <source>
        <dbReference type="EMBL" id="ONK79081.1"/>
    </source>
</evidence>
<gene>
    <name evidence="2" type="ORF">A4U43_C01F2750</name>
</gene>
<evidence type="ECO:0000256" key="1">
    <source>
        <dbReference type="SAM" id="MobiDB-lite"/>
    </source>
</evidence>
<dbReference type="Proteomes" id="UP000243459">
    <property type="component" value="Chromosome 1"/>
</dbReference>
<dbReference type="AlphaFoldDB" id="A0A5P1FQU3"/>
<protein>
    <submittedName>
        <fullName evidence="2">Uncharacterized protein</fullName>
    </submittedName>
</protein>
<reference evidence="3" key="1">
    <citation type="journal article" date="2017" name="Nat. Commun.">
        <title>The asparagus genome sheds light on the origin and evolution of a young Y chromosome.</title>
        <authorList>
            <person name="Harkess A."/>
            <person name="Zhou J."/>
            <person name="Xu C."/>
            <person name="Bowers J.E."/>
            <person name="Van der Hulst R."/>
            <person name="Ayyampalayam S."/>
            <person name="Mercati F."/>
            <person name="Riccardi P."/>
            <person name="McKain M.R."/>
            <person name="Kakrana A."/>
            <person name="Tang H."/>
            <person name="Ray J."/>
            <person name="Groenendijk J."/>
            <person name="Arikit S."/>
            <person name="Mathioni S.M."/>
            <person name="Nakano M."/>
            <person name="Shan H."/>
            <person name="Telgmann-Rauber A."/>
            <person name="Kanno A."/>
            <person name="Yue Z."/>
            <person name="Chen H."/>
            <person name="Li W."/>
            <person name="Chen Y."/>
            <person name="Xu X."/>
            <person name="Zhang Y."/>
            <person name="Luo S."/>
            <person name="Chen H."/>
            <person name="Gao J."/>
            <person name="Mao Z."/>
            <person name="Pires J.C."/>
            <person name="Luo M."/>
            <person name="Kudrna D."/>
            <person name="Wing R.A."/>
            <person name="Meyers B.C."/>
            <person name="Yi K."/>
            <person name="Kong H."/>
            <person name="Lavrijsen P."/>
            <person name="Sunseri F."/>
            <person name="Falavigna A."/>
            <person name="Ye Y."/>
            <person name="Leebens-Mack J.H."/>
            <person name="Chen G."/>
        </authorList>
    </citation>
    <scope>NUCLEOTIDE SEQUENCE [LARGE SCALE GENOMIC DNA]</scope>
    <source>
        <strain evidence="3">cv. DH0086</strain>
    </source>
</reference>
<feature type="compositionally biased region" description="Acidic residues" evidence="1">
    <location>
        <begin position="25"/>
        <end position="39"/>
    </location>
</feature>
<name>A0A5P1FQU3_ASPOF</name>